<dbReference type="Pfam" id="PF03401">
    <property type="entry name" value="TctC"/>
    <property type="match status" value="1"/>
</dbReference>
<sequence>MHKKQTTAVTRREAIARIAWTATAAALPFPALVRANGGPVRLVIASTPGTGPDTMSRLMQPLLQSRWDRTVIVENKPGAGGVIGIDTVAKSAPDGGTLMLQTSTMFLLPYFYKNIPFDPVKSFQPISQVGWSTFALVVNDSVPASDLPTLIRWLAAGGGKISYASPGNGTENHLFGELFKQQAGVEMMHVPYRGTANAIQDLLGNQVALMFLPIATANTHAKTGRLRIIGCTSKDRFPLLPQIPSLQEQGLAGFDFSVWYGVWGPAGMPANIVSQYNEGIRGVLARPDIVKQFGEQGWAVKSGSPQELDALGRQQYARWGEVIEQSKIDTGV</sequence>
<dbReference type="AlphaFoldDB" id="A0A4Q7NFB7"/>
<protein>
    <submittedName>
        <fullName evidence="2">Tripartite-type tricarboxylate transporter receptor subunit TctC</fullName>
    </submittedName>
</protein>
<dbReference type="EMBL" id="SGXC01000002">
    <property type="protein sequence ID" value="RZS81367.1"/>
    <property type="molecule type" value="Genomic_DNA"/>
</dbReference>
<dbReference type="InterPro" id="IPR042100">
    <property type="entry name" value="Bug_dom1"/>
</dbReference>
<dbReference type="InterPro" id="IPR005064">
    <property type="entry name" value="BUG"/>
</dbReference>
<comment type="caution">
    <text evidence="2">The sequence shown here is derived from an EMBL/GenBank/DDBJ whole genome shotgun (WGS) entry which is preliminary data.</text>
</comment>
<name>A0A4Q7NFB7_9BURK</name>
<dbReference type="Proteomes" id="UP000292445">
    <property type="component" value="Unassembled WGS sequence"/>
</dbReference>
<evidence type="ECO:0000313" key="3">
    <source>
        <dbReference type="Proteomes" id="UP000292445"/>
    </source>
</evidence>
<dbReference type="Gene3D" id="3.40.190.150">
    <property type="entry name" value="Bordetella uptake gene, domain 1"/>
    <property type="match status" value="1"/>
</dbReference>
<comment type="similarity">
    <text evidence="1">Belongs to the UPF0065 (bug) family.</text>
</comment>
<dbReference type="InterPro" id="IPR006311">
    <property type="entry name" value="TAT_signal"/>
</dbReference>
<dbReference type="PIRSF" id="PIRSF017082">
    <property type="entry name" value="YflP"/>
    <property type="match status" value="1"/>
</dbReference>
<gene>
    <name evidence="2" type="ORF">EV675_3990</name>
</gene>
<keyword evidence="3" id="KW-1185">Reference proteome</keyword>
<dbReference type="SUPFAM" id="SSF53850">
    <property type="entry name" value="Periplasmic binding protein-like II"/>
    <property type="match status" value="1"/>
</dbReference>
<dbReference type="PANTHER" id="PTHR42928">
    <property type="entry name" value="TRICARBOXYLATE-BINDING PROTEIN"/>
    <property type="match status" value="1"/>
</dbReference>
<proteinExistence type="inferred from homology"/>
<dbReference type="Gene3D" id="3.40.190.10">
    <property type="entry name" value="Periplasmic binding protein-like II"/>
    <property type="match status" value="1"/>
</dbReference>
<evidence type="ECO:0000256" key="1">
    <source>
        <dbReference type="ARBA" id="ARBA00006987"/>
    </source>
</evidence>
<reference evidence="2 3" key="1">
    <citation type="submission" date="2019-02" db="EMBL/GenBank/DDBJ databases">
        <title>Genomic Encyclopedia of Type Strains, Phase IV (KMG-IV): sequencing the most valuable type-strain genomes for metagenomic binning, comparative biology and taxonomic classification.</title>
        <authorList>
            <person name="Goeker M."/>
        </authorList>
    </citation>
    <scope>NUCLEOTIDE SEQUENCE [LARGE SCALE GENOMIC DNA]</scope>
    <source>
        <strain evidence="2 3">K24</strain>
    </source>
</reference>
<dbReference type="PROSITE" id="PS51318">
    <property type="entry name" value="TAT"/>
    <property type="match status" value="1"/>
</dbReference>
<dbReference type="CDD" id="cd13578">
    <property type="entry name" value="PBP2_Bug27"/>
    <property type="match status" value="1"/>
</dbReference>
<evidence type="ECO:0000313" key="2">
    <source>
        <dbReference type="EMBL" id="RZS81367.1"/>
    </source>
</evidence>
<dbReference type="RefSeq" id="WP_165404670.1">
    <property type="nucleotide sequence ID" value="NZ_SGXC01000002.1"/>
</dbReference>
<keyword evidence="2" id="KW-0675">Receptor</keyword>
<dbReference type="PANTHER" id="PTHR42928:SF5">
    <property type="entry name" value="BLR1237 PROTEIN"/>
    <property type="match status" value="1"/>
</dbReference>
<accession>A0A4Q7NFB7</accession>
<organism evidence="2 3">
    <name type="scientific">Pigmentiphaga kullae</name>
    <dbReference type="NCBI Taxonomy" id="151784"/>
    <lineage>
        <taxon>Bacteria</taxon>
        <taxon>Pseudomonadati</taxon>
        <taxon>Pseudomonadota</taxon>
        <taxon>Betaproteobacteria</taxon>
        <taxon>Burkholderiales</taxon>
        <taxon>Alcaligenaceae</taxon>
        <taxon>Pigmentiphaga</taxon>
    </lineage>
</organism>